<feature type="compositionally biased region" description="Low complexity" evidence="1">
    <location>
        <begin position="100"/>
        <end position="109"/>
    </location>
</feature>
<evidence type="ECO:0000256" key="1">
    <source>
        <dbReference type="SAM" id="MobiDB-lite"/>
    </source>
</evidence>
<dbReference type="PANTHER" id="PTHR37540:SF5">
    <property type="entry name" value="TRANSCRIPTION FACTOR DOMAIN-CONTAINING PROTEIN"/>
    <property type="match status" value="1"/>
</dbReference>
<evidence type="ECO:0008006" key="4">
    <source>
        <dbReference type="Google" id="ProtNLM"/>
    </source>
</evidence>
<dbReference type="RefSeq" id="XP_018003692.1">
    <property type="nucleotide sequence ID" value="XM_018146692.1"/>
</dbReference>
<dbReference type="Proteomes" id="UP000038010">
    <property type="component" value="Unassembled WGS sequence"/>
</dbReference>
<evidence type="ECO:0000313" key="2">
    <source>
        <dbReference type="EMBL" id="KPI43729.1"/>
    </source>
</evidence>
<dbReference type="PANTHER" id="PTHR37540">
    <property type="entry name" value="TRANSCRIPTION FACTOR (ACR-2), PUTATIVE-RELATED-RELATED"/>
    <property type="match status" value="1"/>
</dbReference>
<comment type="caution">
    <text evidence="2">The sequence shown here is derived from an EMBL/GenBank/DDBJ whole genome shotgun (WGS) entry which is preliminary data.</text>
</comment>
<protein>
    <recommendedName>
        <fullName evidence="4">Transcription factor domain-containing protein</fullName>
    </recommendedName>
</protein>
<keyword evidence="3" id="KW-1185">Reference proteome</keyword>
<dbReference type="EMBL" id="LFJN01000004">
    <property type="protein sequence ID" value="KPI43729.1"/>
    <property type="molecule type" value="Genomic_DNA"/>
</dbReference>
<dbReference type="AlphaFoldDB" id="A0A0N0NQI1"/>
<organism evidence="2 3">
    <name type="scientific">Cyphellophora attinorum</name>
    <dbReference type="NCBI Taxonomy" id="1664694"/>
    <lineage>
        <taxon>Eukaryota</taxon>
        <taxon>Fungi</taxon>
        <taxon>Dikarya</taxon>
        <taxon>Ascomycota</taxon>
        <taxon>Pezizomycotina</taxon>
        <taxon>Eurotiomycetes</taxon>
        <taxon>Chaetothyriomycetidae</taxon>
        <taxon>Chaetothyriales</taxon>
        <taxon>Cyphellophoraceae</taxon>
        <taxon>Cyphellophora</taxon>
    </lineage>
</organism>
<feature type="region of interest" description="Disordered" evidence="1">
    <location>
        <begin position="74"/>
        <end position="135"/>
    </location>
</feature>
<dbReference type="VEuPathDB" id="FungiDB:AB675_6402"/>
<proteinExistence type="predicted"/>
<dbReference type="OrthoDB" id="4111371at2759"/>
<evidence type="ECO:0000313" key="3">
    <source>
        <dbReference type="Proteomes" id="UP000038010"/>
    </source>
</evidence>
<gene>
    <name evidence="2" type="ORF">AB675_6402</name>
</gene>
<name>A0A0N0NQI1_9EURO</name>
<sequence length="605" mass="68037">MATLIRHQHHPFHSGIDPTLLLMPDKKPNKDTSPAFFKGDFSFVNKDANNIDSKDHNAAVSWHVMNRYERFKKQEQARKLRASANVPTSSRSPNPRRRASTSTSRSRQSLAAGDRSNTDIPLDFSTDTQGVEAFGSDHPGSGIGCHILANLECTITTESQSFSASKPQLDRTFSAFDATQHDIPEPADVSTILSFAYETYLPNMWPTEPGNVQSSHEISRSWEDIAAISSDDCYDASFLALLLTVMSETNTDTRLKYQSRLYQSQAMGQLRQRLSAGGSQDLLTMKAILALFSSETCTDSTSTARVHLKSLKNLVMASGGVILLDSWFREDLLSADCYFALKFNTRPLFPASDWTPGPLSQPWKARLVSAGIFGDHAAGVDKRVEHPILKTTIMDLRELFRAQEYILTHEVPPEDQLLRWRQLRRFDCISRLADHCTSLAIYGHLYDLPKTQTMITLAVVLLVNMIMGSVLEYETDEKEVSGLAEDSDGTDDDKVLMWALYIGSLAERVHPQTEDMKEWFNIRMKQAVQRLRLNGWEDIKKILRHLLFSMRLHEEIVSGRVRREKDFCTGIYSICGTSWRRPLMLERRGESSSAGGSAGEPSTTV</sequence>
<reference evidence="2 3" key="1">
    <citation type="submission" date="2015-06" db="EMBL/GenBank/DDBJ databases">
        <title>Draft genome of the ant-associated black yeast Phialophora attae CBS 131958.</title>
        <authorList>
            <person name="Moreno L.F."/>
            <person name="Stielow B.J."/>
            <person name="de Hoog S."/>
            <person name="Vicente V.A."/>
            <person name="Weiss V.A."/>
            <person name="de Vries M."/>
            <person name="Cruz L.M."/>
            <person name="Souza E.M."/>
        </authorList>
    </citation>
    <scope>NUCLEOTIDE SEQUENCE [LARGE SCALE GENOMIC DNA]</scope>
    <source>
        <strain evidence="2 3">CBS 131958</strain>
    </source>
</reference>
<dbReference type="GeneID" id="28738572"/>
<accession>A0A0N0NQI1</accession>